<feature type="domain" description="Nucleoside phosphorylase" evidence="1">
    <location>
        <begin position="5"/>
        <end position="48"/>
    </location>
</feature>
<comment type="caution">
    <text evidence="2">The sequence shown here is derived from an EMBL/GenBank/DDBJ whole genome shotgun (WGS) entry which is preliminary data.</text>
</comment>
<dbReference type="Pfam" id="PF01048">
    <property type="entry name" value="PNP_UDP_1"/>
    <property type="match status" value="1"/>
</dbReference>
<evidence type="ECO:0000313" key="2">
    <source>
        <dbReference type="EMBL" id="MCQ4950934.1"/>
    </source>
</evidence>
<dbReference type="AlphaFoldDB" id="A0AAW5KJT0"/>
<evidence type="ECO:0000313" key="3">
    <source>
        <dbReference type="Proteomes" id="UP001205063"/>
    </source>
</evidence>
<dbReference type="Gene3D" id="3.40.50.1580">
    <property type="entry name" value="Nucleoside phosphorylase domain"/>
    <property type="match status" value="1"/>
</dbReference>
<dbReference type="Proteomes" id="UP001205063">
    <property type="component" value="Unassembled WGS sequence"/>
</dbReference>
<dbReference type="GO" id="GO:0003824">
    <property type="term" value="F:catalytic activity"/>
    <property type="evidence" value="ECO:0007669"/>
    <property type="project" value="InterPro"/>
</dbReference>
<dbReference type="SUPFAM" id="SSF53167">
    <property type="entry name" value="Purine and uridine phosphorylases"/>
    <property type="match status" value="1"/>
</dbReference>
<sequence length="88" mass="9523">KAAYIEKLNREHGCICIDMESFALFHNAALNGKRAATLLTISDTLKGEKQSISSADRELALTLSSFCPASQSSCSFSLTAVTLRLVQK</sequence>
<proteinExistence type="predicted"/>
<feature type="non-terminal residue" evidence="2">
    <location>
        <position position="1"/>
    </location>
</feature>
<accession>A0AAW5KJT0</accession>
<protein>
    <recommendedName>
        <fullName evidence="1">Nucleoside phosphorylase domain-containing protein</fullName>
    </recommendedName>
</protein>
<organism evidence="2 3">
    <name type="scientific">Bittarella massiliensis</name>
    <name type="common">ex Durand et al. 2017</name>
    <dbReference type="NCBI Taxonomy" id="1720313"/>
    <lineage>
        <taxon>Bacteria</taxon>
        <taxon>Bacillati</taxon>
        <taxon>Bacillota</taxon>
        <taxon>Clostridia</taxon>
        <taxon>Eubacteriales</taxon>
        <taxon>Oscillospiraceae</taxon>
        <taxon>Bittarella (ex Durand et al. 2017)</taxon>
    </lineage>
</organism>
<dbReference type="EMBL" id="JANGAB010000464">
    <property type="protein sequence ID" value="MCQ4950934.1"/>
    <property type="molecule type" value="Genomic_DNA"/>
</dbReference>
<gene>
    <name evidence="2" type="ORF">NE646_15045</name>
</gene>
<dbReference type="InterPro" id="IPR035994">
    <property type="entry name" value="Nucleoside_phosphorylase_sf"/>
</dbReference>
<name>A0AAW5KJT0_9FIRM</name>
<evidence type="ECO:0000259" key="1">
    <source>
        <dbReference type="Pfam" id="PF01048"/>
    </source>
</evidence>
<reference evidence="2" key="1">
    <citation type="submission" date="2022-06" db="EMBL/GenBank/DDBJ databases">
        <title>Isolation of gut microbiota from human fecal samples.</title>
        <authorList>
            <person name="Pamer E.G."/>
            <person name="Barat B."/>
            <person name="Waligurski E."/>
            <person name="Medina S."/>
            <person name="Paddock L."/>
            <person name="Mostad J."/>
        </authorList>
    </citation>
    <scope>NUCLEOTIDE SEQUENCE</scope>
    <source>
        <strain evidence="2">DFI.7.96</strain>
    </source>
</reference>
<dbReference type="GO" id="GO:0009116">
    <property type="term" value="P:nucleoside metabolic process"/>
    <property type="evidence" value="ECO:0007669"/>
    <property type="project" value="InterPro"/>
</dbReference>
<dbReference type="InterPro" id="IPR000845">
    <property type="entry name" value="Nucleoside_phosphorylase_d"/>
</dbReference>